<dbReference type="InterPro" id="IPR055270">
    <property type="entry name" value="Glyco_tran_10_C"/>
</dbReference>
<dbReference type="AlphaFoldDB" id="A0A6C0EGV8"/>
<dbReference type="InterPro" id="IPR001503">
    <property type="entry name" value="Glyco_trans_10"/>
</dbReference>
<organism evidence="5">
    <name type="scientific">viral metagenome</name>
    <dbReference type="NCBI Taxonomy" id="1070528"/>
    <lineage>
        <taxon>unclassified sequences</taxon>
        <taxon>metagenomes</taxon>
        <taxon>organismal metagenomes</taxon>
    </lineage>
</organism>
<evidence type="ECO:0000313" key="5">
    <source>
        <dbReference type="EMBL" id="QHT27992.1"/>
    </source>
</evidence>
<accession>A0A6C0EGV8</accession>
<dbReference type="Gene3D" id="3.40.50.11660">
    <property type="entry name" value="Glycosyl transferase family 10, C-terminal domain"/>
    <property type="match status" value="1"/>
</dbReference>
<comment type="similarity">
    <text evidence="1">Belongs to the glycosyltransferase 10 family.</text>
</comment>
<evidence type="ECO:0000256" key="3">
    <source>
        <dbReference type="ARBA" id="ARBA00022679"/>
    </source>
</evidence>
<dbReference type="GO" id="GO:0016020">
    <property type="term" value="C:membrane"/>
    <property type="evidence" value="ECO:0007669"/>
    <property type="project" value="InterPro"/>
</dbReference>
<dbReference type="Pfam" id="PF00852">
    <property type="entry name" value="Glyco_transf_10"/>
    <property type="match status" value="1"/>
</dbReference>
<name>A0A6C0EGV8_9ZZZZ</name>
<sequence>MKRIRFIKSSGTLVEKNVTKYCEQPEDQFIEMYLPDNEKYIVVDENEEADICFFSVQLEDESLLRSNELNIFFSIENYEHWGPLRGHYKHYNKFGVYGTKKKDICISSNHSIPSETPDYKIIPNIYCRINHYEKVKEYWKQKYHVPFSEKKFVLFTSRNPANQNKLTLHNLLEKVGDVHFIGEHKELENVSCYHSEEMIKVFSQYKFIVSFENSHNTGYITEKIFNALLAQTIPIYDGAPDIDEFINKQRFIGCDKNIIQKIKFLKDNEKMYNYMIEREAINEKYKNIKVDYSLK</sequence>
<keyword evidence="3" id="KW-0808">Transferase</keyword>
<reference evidence="5" key="1">
    <citation type="journal article" date="2020" name="Nature">
        <title>Giant virus diversity and host interactions through global metagenomics.</title>
        <authorList>
            <person name="Schulz F."/>
            <person name="Roux S."/>
            <person name="Paez-Espino D."/>
            <person name="Jungbluth S."/>
            <person name="Walsh D.A."/>
            <person name="Denef V.J."/>
            <person name="McMahon K.D."/>
            <person name="Konstantinidis K.T."/>
            <person name="Eloe-Fadrosh E.A."/>
            <person name="Kyrpides N.C."/>
            <person name="Woyke T."/>
        </authorList>
    </citation>
    <scope>NUCLEOTIDE SEQUENCE</scope>
    <source>
        <strain evidence="5">GVMAG-M-3300001348-25</strain>
    </source>
</reference>
<dbReference type="EMBL" id="MN738851">
    <property type="protein sequence ID" value="QHT27992.1"/>
    <property type="molecule type" value="Genomic_DNA"/>
</dbReference>
<evidence type="ECO:0000256" key="1">
    <source>
        <dbReference type="ARBA" id="ARBA00008919"/>
    </source>
</evidence>
<evidence type="ECO:0000256" key="2">
    <source>
        <dbReference type="ARBA" id="ARBA00022676"/>
    </source>
</evidence>
<evidence type="ECO:0000259" key="4">
    <source>
        <dbReference type="Pfam" id="PF00852"/>
    </source>
</evidence>
<dbReference type="PANTHER" id="PTHR11929:SF194">
    <property type="entry name" value="ALPHA-(1,3)-FUCOSYLTRANSFERASE 10"/>
    <property type="match status" value="1"/>
</dbReference>
<protein>
    <recommendedName>
        <fullName evidence="4">Fucosyltransferase C-terminal domain-containing protein</fullName>
    </recommendedName>
</protein>
<feature type="domain" description="Fucosyltransferase C-terminal" evidence="4">
    <location>
        <begin position="150"/>
        <end position="273"/>
    </location>
</feature>
<proteinExistence type="inferred from homology"/>
<dbReference type="PANTHER" id="PTHR11929">
    <property type="entry name" value="ALPHA- 1,3 -FUCOSYLTRANSFERASE"/>
    <property type="match status" value="1"/>
</dbReference>
<dbReference type="SUPFAM" id="SSF53756">
    <property type="entry name" value="UDP-Glycosyltransferase/glycogen phosphorylase"/>
    <property type="match status" value="1"/>
</dbReference>
<keyword evidence="2" id="KW-0328">Glycosyltransferase</keyword>
<dbReference type="GO" id="GO:0046920">
    <property type="term" value="F:alpha-(1-&gt;3)-fucosyltransferase activity"/>
    <property type="evidence" value="ECO:0007669"/>
    <property type="project" value="TreeGrafter"/>
</dbReference>
<dbReference type="InterPro" id="IPR038577">
    <property type="entry name" value="GT10-like_C_sf"/>
</dbReference>